<dbReference type="GO" id="GO:0003824">
    <property type="term" value="F:catalytic activity"/>
    <property type="evidence" value="ECO:0007669"/>
    <property type="project" value="InterPro"/>
</dbReference>
<dbReference type="Pfam" id="PF03372">
    <property type="entry name" value="Exo_endo_phos"/>
    <property type="match status" value="1"/>
</dbReference>
<reference evidence="3 4" key="1">
    <citation type="submission" date="2024-02" db="EMBL/GenBank/DDBJ databases">
        <title>High-quality chromosome-scale genome assembly of Pensacola bahiagrass (Paspalum notatum Flugge var. saurae).</title>
        <authorList>
            <person name="Vega J.M."/>
            <person name="Podio M."/>
            <person name="Orjuela J."/>
            <person name="Siena L.A."/>
            <person name="Pessino S.C."/>
            <person name="Combes M.C."/>
            <person name="Mariac C."/>
            <person name="Albertini E."/>
            <person name="Pupilli F."/>
            <person name="Ortiz J.P.A."/>
            <person name="Leblanc O."/>
        </authorList>
    </citation>
    <scope>NUCLEOTIDE SEQUENCE [LARGE SCALE GENOMIC DNA]</scope>
    <source>
        <strain evidence="3">R1</strain>
        <tissue evidence="3">Leaf</tissue>
    </source>
</reference>
<proteinExistence type="predicted"/>
<evidence type="ECO:0000259" key="2">
    <source>
        <dbReference type="Pfam" id="PF03372"/>
    </source>
</evidence>
<feature type="domain" description="Endonuclease/exonuclease/phosphatase" evidence="2">
    <location>
        <begin position="293"/>
        <end position="421"/>
    </location>
</feature>
<dbReference type="SUPFAM" id="SSF56219">
    <property type="entry name" value="DNase I-like"/>
    <property type="match status" value="1"/>
</dbReference>
<feature type="compositionally biased region" description="Basic and acidic residues" evidence="1">
    <location>
        <begin position="206"/>
        <end position="216"/>
    </location>
</feature>
<evidence type="ECO:0000313" key="3">
    <source>
        <dbReference type="EMBL" id="WVZ97093.1"/>
    </source>
</evidence>
<name>A0AAQ3XFL3_PASNO</name>
<gene>
    <name evidence="3" type="ORF">U9M48_042654</name>
</gene>
<evidence type="ECO:0000256" key="1">
    <source>
        <dbReference type="SAM" id="MobiDB-lite"/>
    </source>
</evidence>
<dbReference type="Gene3D" id="3.60.10.10">
    <property type="entry name" value="Endonuclease/exonuclease/phosphatase"/>
    <property type="match status" value="1"/>
</dbReference>
<dbReference type="PANTHER" id="PTHR33170:SF22">
    <property type="entry name" value="OS10G0417100 PROTEIN"/>
    <property type="match status" value="1"/>
</dbReference>
<accession>A0AAQ3XFL3</accession>
<sequence>YDCKQYPIWSLGLELCAAQGEDQSFFYIEENIDPKMIKDKASYAVITVVIGNVNSKAIETEFVTALGKDRDTWKWTARLVDDGKYIMRFPSAQMVRVWGYFRPLGTRTMQAQIMIDPWNPAIGSKGMLQRGWFRIRGIPSDQRAVKTIAKVGGLVGKVEEVDEKTIKKIEYVRARIACRNVTKNTSDYRRVDGKEHTAKTVGGGIIRERNTKENARKQSQNYGKGSYSAPPKVQRAKNGEKFMADAQKAIKNQFDPPLEGLERVQLTYSDDEDNGYGGEMERDLPEVGRGEASTSGIVHQGPLVVYGPAHDDKKNEFLAELSSFCARNSEPYVIGGDFNIIRFSHERNKIERMHRHSPLFNSVIQNYELVEIDMPGGQYTWSNNQEHPTLVKLDKVLMSKQWEIAFPQVLMQKLPREVSDHNPLIICT</sequence>
<dbReference type="Proteomes" id="UP001341281">
    <property type="component" value="Chromosome 10"/>
</dbReference>
<dbReference type="InterPro" id="IPR005135">
    <property type="entry name" value="Endo/exonuclease/phosphatase"/>
</dbReference>
<protein>
    <recommendedName>
        <fullName evidence="2">Endonuclease/exonuclease/phosphatase domain-containing protein</fullName>
    </recommendedName>
</protein>
<dbReference type="AlphaFoldDB" id="A0AAQ3XFL3"/>
<evidence type="ECO:0000313" key="4">
    <source>
        <dbReference type="Proteomes" id="UP001341281"/>
    </source>
</evidence>
<feature type="non-terminal residue" evidence="3">
    <location>
        <position position="1"/>
    </location>
</feature>
<feature type="region of interest" description="Disordered" evidence="1">
    <location>
        <begin position="206"/>
        <end position="233"/>
    </location>
</feature>
<organism evidence="3 4">
    <name type="scientific">Paspalum notatum var. saurae</name>
    <dbReference type="NCBI Taxonomy" id="547442"/>
    <lineage>
        <taxon>Eukaryota</taxon>
        <taxon>Viridiplantae</taxon>
        <taxon>Streptophyta</taxon>
        <taxon>Embryophyta</taxon>
        <taxon>Tracheophyta</taxon>
        <taxon>Spermatophyta</taxon>
        <taxon>Magnoliopsida</taxon>
        <taxon>Liliopsida</taxon>
        <taxon>Poales</taxon>
        <taxon>Poaceae</taxon>
        <taxon>PACMAD clade</taxon>
        <taxon>Panicoideae</taxon>
        <taxon>Andropogonodae</taxon>
        <taxon>Paspaleae</taxon>
        <taxon>Paspalinae</taxon>
        <taxon>Paspalum</taxon>
    </lineage>
</organism>
<keyword evidence="4" id="KW-1185">Reference proteome</keyword>
<dbReference type="PANTHER" id="PTHR33170">
    <property type="entry name" value="DUF4283 DOMAIN-CONTAINING PROTEIN-RELATED"/>
    <property type="match status" value="1"/>
</dbReference>
<dbReference type="EMBL" id="CP144754">
    <property type="protein sequence ID" value="WVZ97093.1"/>
    <property type="molecule type" value="Genomic_DNA"/>
</dbReference>
<dbReference type="InterPro" id="IPR036691">
    <property type="entry name" value="Endo/exonu/phosph_ase_sf"/>
</dbReference>